<reference evidence="3 4" key="1">
    <citation type="submission" date="2024-04" db="EMBL/GenBank/DDBJ databases">
        <title>The reference genome of an endangered Asteraceae, Deinandra increscens subsp. villosa, native to the Central Coast of California.</title>
        <authorList>
            <person name="Guilliams M."/>
            <person name="Hasenstab-Lehman K."/>
            <person name="Meyer R."/>
            <person name="Mcevoy S."/>
        </authorList>
    </citation>
    <scope>NUCLEOTIDE SEQUENCE [LARGE SCALE GENOMIC DNA]</scope>
    <source>
        <tissue evidence="3">Leaf</tissue>
    </source>
</reference>
<comment type="caution">
    <text evidence="3">The sequence shown here is derived from an EMBL/GenBank/DDBJ whole genome shotgun (WGS) entry which is preliminary data.</text>
</comment>
<dbReference type="Proteomes" id="UP001408789">
    <property type="component" value="Unassembled WGS sequence"/>
</dbReference>
<accession>A0AAP0DKT7</accession>
<gene>
    <name evidence="3" type="ORF">SSX86_003172</name>
</gene>
<evidence type="ECO:0008006" key="5">
    <source>
        <dbReference type="Google" id="ProtNLM"/>
    </source>
</evidence>
<dbReference type="EMBL" id="JBCNJP010000007">
    <property type="protein sequence ID" value="KAK9074853.1"/>
    <property type="molecule type" value="Genomic_DNA"/>
</dbReference>
<feature type="compositionally biased region" description="Acidic residues" evidence="2">
    <location>
        <begin position="48"/>
        <end position="68"/>
    </location>
</feature>
<dbReference type="PANTHER" id="PTHR33144:SF16">
    <property type="entry name" value="OS02G0129000 PROTEIN"/>
    <property type="match status" value="1"/>
</dbReference>
<dbReference type="PANTHER" id="PTHR33144">
    <property type="entry name" value="OS10G0409366 PROTEIN-RELATED"/>
    <property type="match status" value="1"/>
</dbReference>
<organism evidence="3 4">
    <name type="scientific">Deinandra increscens subsp. villosa</name>
    <dbReference type="NCBI Taxonomy" id="3103831"/>
    <lineage>
        <taxon>Eukaryota</taxon>
        <taxon>Viridiplantae</taxon>
        <taxon>Streptophyta</taxon>
        <taxon>Embryophyta</taxon>
        <taxon>Tracheophyta</taxon>
        <taxon>Spermatophyta</taxon>
        <taxon>Magnoliopsida</taxon>
        <taxon>eudicotyledons</taxon>
        <taxon>Gunneridae</taxon>
        <taxon>Pentapetalae</taxon>
        <taxon>asterids</taxon>
        <taxon>campanulids</taxon>
        <taxon>Asterales</taxon>
        <taxon>Asteraceae</taxon>
        <taxon>Asteroideae</taxon>
        <taxon>Heliantheae alliance</taxon>
        <taxon>Madieae</taxon>
        <taxon>Madiinae</taxon>
        <taxon>Deinandra</taxon>
    </lineage>
</organism>
<dbReference type="Pfam" id="PF03004">
    <property type="entry name" value="Transposase_24"/>
    <property type="match status" value="1"/>
</dbReference>
<name>A0AAP0DKT7_9ASTR</name>
<keyword evidence="4" id="KW-1185">Reference proteome</keyword>
<keyword evidence="1" id="KW-0175">Coiled coil</keyword>
<evidence type="ECO:0000313" key="4">
    <source>
        <dbReference type="Proteomes" id="UP001408789"/>
    </source>
</evidence>
<evidence type="ECO:0000256" key="1">
    <source>
        <dbReference type="SAM" id="Coils"/>
    </source>
</evidence>
<protein>
    <recommendedName>
        <fullName evidence="5">Transposase, Ptta/En/Spm, plant</fullName>
    </recommendedName>
</protein>
<evidence type="ECO:0000313" key="3">
    <source>
        <dbReference type="EMBL" id="KAK9074853.1"/>
    </source>
</evidence>
<feature type="region of interest" description="Disordered" evidence="2">
    <location>
        <begin position="32"/>
        <end position="68"/>
    </location>
</feature>
<sequence>MIQRKNKYAGYIYNSDSQPTTRLEYYVDQDEEYEDMDLITSANKDDELQGDDSHDDLEGDDNHDDLEDSDTELAQDKLHFPESEKAIEISNTKKRGPTMLHLVHTRRVDEREIIICNEFGQPVGPVTKEKDVVGKFSRFLGTIARNNNYAPLIHTSWKKVPNKDKIWEYVLKKYDVPNAAKTWVLKTIGHAYKVHKSADFTQLLRMWNNKDVANRSLRAKENRMSQKNMHTAGPKSFARIREEMRNDDPNKELPDLCKMFERTRKRTEGRAYLDTYDDTASKIEQMKNYKPSEDGNASVDPFRVVMNKEHHGYVRLYGRGVTKTMMKKMDGVEEKYMLPGGLMESFKASMEVEKTEMKKEIEEDYQKKKAELEAMQIKLKNVLEKLPIEVVQDLDL</sequence>
<dbReference type="InterPro" id="IPR004252">
    <property type="entry name" value="Probable_transposase_24"/>
</dbReference>
<proteinExistence type="predicted"/>
<dbReference type="AlphaFoldDB" id="A0AAP0DKT7"/>
<feature type="coiled-coil region" evidence="1">
    <location>
        <begin position="358"/>
        <end position="385"/>
    </location>
</feature>
<evidence type="ECO:0000256" key="2">
    <source>
        <dbReference type="SAM" id="MobiDB-lite"/>
    </source>
</evidence>